<name>A0A1G7ECK1_9BACT</name>
<comment type="function">
    <text evidence="15">Plays a critical role in recombination and DNA repair. Helps process Holliday junction intermediates to mature products by catalyzing branch migration. Has replication fork regression activity, unwinds stalled or blocked replication forks to make a HJ that can be resolved. Has a DNA unwinding activity characteristic of a DNA helicase with 3'-5' polarity.</text>
</comment>
<evidence type="ECO:0000256" key="1">
    <source>
        <dbReference type="ARBA" id="ARBA00007504"/>
    </source>
</evidence>
<dbReference type="Pfam" id="PF17191">
    <property type="entry name" value="RecG_wedge"/>
    <property type="match status" value="1"/>
</dbReference>
<dbReference type="NCBIfam" id="NF008168">
    <property type="entry name" value="PRK10917.2-2"/>
    <property type="match status" value="1"/>
</dbReference>
<evidence type="ECO:0000313" key="19">
    <source>
        <dbReference type="Proteomes" id="UP000243205"/>
    </source>
</evidence>
<evidence type="ECO:0000256" key="10">
    <source>
        <dbReference type="ARBA" id="ARBA00023204"/>
    </source>
</evidence>
<dbReference type="EC" id="5.6.2.4" evidence="13 15"/>
<dbReference type="InterPro" id="IPR011545">
    <property type="entry name" value="DEAD/DEAH_box_helicase_dom"/>
</dbReference>
<dbReference type="PANTHER" id="PTHR47964">
    <property type="entry name" value="ATP-DEPENDENT DNA HELICASE HOMOLOG RECG, CHLOROPLASTIC"/>
    <property type="match status" value="1"/>
</dbReference>
<dbReference type="STRING" id="57664.SAMN05661003_11929"/>
<dbReference type="CDD" id="cd18811">
    <property type="entry name" value="SF2_C_RecG"/>
    <property type="match status" value="1"/>
</dbReference>
<keyword evidence="6 15" id="KW-0347">Helicase</keyword>
<dbReference type="Pfam" id="PF00270">
    <property type="entry name" value="DEAD"/>
    <property type="match status" value="1"/>
</dbReference>
<dbReference type="InterPro" id="IPR014001">
    <property type="entry name" value="Helicase_ATP-bd"/>
</dbReference>
<dbReference type="GO" id="GO:0003677">
    <property type="term" value="F:DNA binding"/>
    <property type="evidence" value="ECO:0007669"/>
    <property type="project" value="UniProtKB-KW"/>
</dbReference>
<organism evidence="18 19">
    <name type="scientific">Desulfuromonas thiophila</name>
    <dbReference type="NCBI Taxonomy" id="57664"/>
    <lineage>
        <taxon>Bacteria</taxon>
        <taxon>Pseudomonadati</taxon>
        <taxon>Thermodesulfobacteriota</taxon>
        <taxon>Desulfuromonadia</taxon>
        <taxon>Desulfuromonadales</taxon>
        <taxon>Desulfuromonadaceae</taxon>
        <taxon>Desulfuromonas</taxon>
    </lineage>
</organism>
<dbReference type="SMART" id="SM00490">
    <property type="entry name" value="HELICc"/>
    <property type="match status" value="1"/>
</dbReference>
<keyword evidence="4 15" id="KW-0227">DNA damage</keyword>
<evidence type="ECO:0000313" key="18">
    <source>
        <dbReference type="EMBL" id="SDE61327.1"/>
    </source>
</evidence>
<dbReference type="EMBL" id="FNAQ01000019">
    <property type="protein sequence ID" value="SDE61327.1"/>
    <property type="molecule type" value="Genomic_DNA"/>
</dbReference>
<dbReference type="Gene3D" id="3.40.50.300">
    <property type="entry name" value="P-loop containing nucleotide triphosphate hydrolases"/>
    <property type="match status" value="2"/>
</dbReference>
<dbReference type="CDD" id="cd17992">
    <property type="entry name" value="DEXHc_RecG"/>
    <property type="match status" value="1"/>
</dbReference>
<dbReference type="RefSeq" id="WP_245691505.1">
    <property type="nucleotide sequence ID" value="NZ_FNAQ01000019.1"/>
</dbReference>
<evidence type="ECO:0000256" key="6">
    <source>
        <dbReference type="ARBA" id="ARBA00022806"/>
    </source>
</evidence>
<keyword evidence="10 15" id="KW-0234">DNA repair</keyword>
<comment type="similarity">
    <text evidence="1 15">Belongs to the helicase family. RecG subfamily.</text>
</comment>
<dbReference type="GO" id="GO:0043138">
    <property type="term" value="F:3'-5' DNA helicase activity"/>
    <property type="evidence" value="ECO:0007669"/>
    <property type="project" value="UniProtKB-EC"/>
</dbReference>
<dbReference type="GO" id="GO:0006281">
    <property type="term" value="P:DNA repair"/>
    <property type="evidence" value="ECO:0007669"/>
    <property type="project" value="UniProtKB-UniRule"/>
</dbReference>
<dbReference type="Gene3D" id="2.40.50.140">
    <property type="entry name" value="Nucleic acid-binding proteins"/>
    <property type="match status" value="1"/>
</dbReference>
<dbReference type="GO" id="GO:0016887">
    <property type="term" value="F:ATP hydrolysis activity"/>
    <property type="evidence" value="ECO:0007669"/>
    <property type="project" value="RHEA"/>
</dbReference>
<dbReference type="NCBIfam" id="TIGR00643">
    <property type="entry name" value="recG"/>
    <property type="match status" value="1"/>
</dbReference>
<keyword evidence="9 15" id="KW-0233">DNA recombination</keyword>
<evidence type="ECO:0000256" key="3">
    <source>
        <dbReference type="ARBA" id="ARBA00022741"/>
    </source>
</evidence>
<feature type="domain" description="Helicase ATP-binding" evidence="16">
    <location>
        <begin position="277"/>
        <end position="438"/>
    </location>
</feature>
<evidence type="ECO:0000256" key="15">
    <source>
        <dbReference type="RuleBase" id="RU363016"/>
    </source>
</evidence>
<evidence type="ECO:0000256" key="5">
    <source>
        <dbReference type="ARBA" id="ARBA00022801"/>
    </source>
</evidence>
<protein>
    <recommendedName>
        <fullName evidence="2 15">ATP-dependent DNA helicase RecG</fullName>
        <ecNumber evidence="13 15">5.6.2.4</ecNumber>
    </recommendedName>
</protein>
<keyword evidence="5 15" id="KW-0378">Hydrolase</keyword>
<evidence type="ECO:0000256" key="2">
    <source>
        <dbReference type="ARBA" id="ARBA00017846"/>
    </source>
</evidence>
<dbReference type="InterPro" id="IPR033454">
    <property type="entry name" value="RecG_wedge"/>
</dbReference>
<dbReference type="InterPro" id="IPR001650">
    <property type="entry name" value="Helicase_C-like"/>
</dbReference>
<dbReference type="InterPro" id="IPR027417">
    <property type="entry name" value="P-loop_NTPase"/>
</dbReference>
<evidence type="ECO:0000256" key="8">
    <source>
        <dbReference type="ARBA" id="ARBA00023125"/>
    </source>
</evidence>
<dbReference type="InterPro" id="IPR004609">
    <property type="entry name" value="ATP-dep_DNA_helicase_RecG"/>
</dbReference>
<sequence>MADSLLNLKGVGPALVEKLARLEVHGIDDLLFLLPLRYEDHRTLSSIARLQAGEERSLQVRVVHCGEVSGGRGRKRFEALVQDASGQARLVWFHYRSAWLPKLVQPGRELLVHGVTRRFAGQVELLHPQIEAADRPFVPHILPVYPLTEGISQTQMRRLCQQAVALQADRLQSHLPATLRQTRQLLPLASAIRQLHQPDPASDLDALQHQCSPAHRTLIYEEFFYLQLGLGLRRRGQCALPGRAFQVSHRYTRALVALLPFKMTTAQRRVLGEIKRDLMAPAPMQRLLQGDVGSGKTLVALMAALVVIENACQAAVVAPTEILAEQHYRQFVFYLQQLGLRCALLTGSTRAKERRTLLQQLQDGQIHLLVGTHALFQPEVQFADLGLVVIDEQHRFGVQQRNLLRKKGRQPDVLVMTATPIPRTLSMTLYGDLALSVIDELPAGRQPIRTRIVFENKREQLYSFIEEKLRQGRQVYCVYPLVEESQKLDLTAATDACELLQRRFSPFRLALLHGQLPSADKDQVMCRFQAGDIDLLVATTVIEVGIDVPNASLMMIEHAERFGLAQLHQLRGRVGRGQHQSYCFLLPSPGCGAEARQRLQVIETHSDGFRIAEADLQLRGPGEFLGTRQAGLDHLRVANLLRDQPLLELARQDAFDFLAEHDILQPQFLPLRQRLQQLWGQRLELANVG</sequence>
<comment type="catalytic activity">
    <reaction evidence="14 15">
        <text>ATP + H2O = ADP + phosphate + H(+)</text>
        <dbReference type="Rhea" id="RHEA:13065"/>
        <dbReference type="ChEBI" id="CHEBI:15377"/>
        <dbReference type="ChEBI" id="CHEBI:15378"/>
        <dbReference type="ChEBI" id="CHEBI:30616"/>
        <dbReference type="ChEBI" id="CHEBI:43474"/>
        <dbReference type="ChEBI" id="CHEBI:456216"/>
        <dbReference type="EC" id="5.6.2.4"/>
    </reaction>
</comment>
<dbReference type="SUPFAM" id="SSF50249">
    <property type="entry name" value="Nucleic acid-binding proteins"/>
    <property type="match status" value="1"/>
</dbReference>
<dbReference type="GO" id="GO:0005524">
    <property type="term" value="F:ATP binding"/>
    <property type="evidence" value="ECO:0007669"/>
    <property type="project" value="UniProtKB-KW"/>
</dbReference>
<dbReference type="Pfam" id="PF19833">
    <property type="entry name" value="RecG_dom3_C"/>
    <property type="match status" value="1"/>
</dbReference>
<dbReference type="CDD" id="cd04488">
    <property type="entry name" value="RecG_wedge_OBF"/>
    <property type="match status" value="1"/>
</dbReference>
<evidence type="ECO:0000256" key="13">
    <source>
        <dbReference type="ARBA" id="ARBA00034808"/>
    </source>
</evidence>
<gene>
    <name evidence="18" type="ORF">SAMN05661003_11929</name>
</gene>
<evidence type="ECO:0000256" key="14">
    <source>
        <dbReference type="ARBA" id="ARBA00048988"/>
    </source>
</evidence>
<evidence type="ECO:0000256" key="11">
    <source>
        <dbReference type="ARBA" id="ARBA00023235"/>
    </source>
</evidence>
<proteinExistence type="inferred from homology"/>
<evidence type="ECO:0000256" key="7">
    <source>
        <dbReference type="ARBA" id="ARBA00022840"/>
    </source>
</evidence>
<evidence type="ECO:0000256" key="12">
    <source>
        <dbReference type="ARBA" id="ARBA00034617"/>
    </source>
</evidence>
<dbReference type="Proteomes" id="UP000243205">
    <property type="component" value="Unassembled WGS sequence"/>
</dbReference>
<dbReference type="PROSITE" id="PS51194">
    <property type="entry name" value="HELICASE_CTER"/>
    <property type="match status" value="1"/>
</dbReference>
<dbReference type="GO" id="GO:0006310">
    <property type="term" value="P:DNA recombination"/>
    <property type="evidence" value="ECO:0007669"/>
    <property type="project" value="UniProtKB-UniRule"/>
</dbReference>
<evidence type="ECO:0000256" key="4">
    <source>
        <dbReference type="ARBA" id="ARBA00022763"/>
    </source>
</evidence>
<evidence type="ECO:0000259" key="16">
    <source>
        <dbReference type="PROSITE" id="PS51192"/>
    </source>
</evidence>
<accession>A0A1G7ECK1</accession>
<feature type="domain" description="Helicase C-terminal" evidence="17">
    <location>
        <begin position="457"/>
        <end position="622"/>
    </location>
</feature>
<dbReference type="Pfam" id="PF00271">
    <property type="entry name" value="Helicase_C"/>
    <property type="match status" value="1"/>
</dbReference>
<keyword evidence="19" id="KW-1185">Reference proteome</keyword>
<keyword evidence="7 15" id="KW-0067">ATP-binding</keyword>
<keyword evidence="11" id="KW-0413">Isomerase</keyword>
<keyword evidence="8" id="KW-0238">DNA-binding</keyword>
<evidence type="ECO:0000256" key="9">
    <source>
        <dbReference type="ARBA" id="ARBA00023172"/>
    </source>
</evidence>
<dbReference type="PROSITE" id="PS51192">
    <property type="entry name" value="HELICASE_ATP_BIND_1"/>
    <property type="match status" value="1"/>
</dbReference>
<dbReference type="SUPFAM" id="SSF52540">
    <property type="entry name" value="P-loop containing nucleoside triphosphate hydrolases"/>
    <property type="match status" value="2"/>
</dbReference>
<dbReference type="NCBIfam" id="NF008165">
    <property type="entry name" value="PRK10917.1-3"/>
    <property type="match status" value="1"/>
</dbReference>
<keyword evidence="3 15" id="KW-0547">Nucleotide-binding</keyword>
<dbReference type="InterPro" id="IPR012340">
    <property type="entry name" value="NA-bd_OB-fold"/>
</dbReference>
<dbReference type="SMART" id="SM00487">
    <property type="entry name" value="DEXDc"/>
    <property type="match status" value="1"/>
</dbReference>
<dbReference type="PANTHER" id="PTHR47964:SF1">
    <property type="entry name" value="ATP-DEPENDENT DNA HELICASE HOMOLOG RECG, CHLOROPLASTIC"/>
    <property type="match status" value="1"/>
</dbReference>
<dbReference type="InterPro" id="IPR045562">
    <property type="entry name" value="RecG_dom3_C"/>
</dbReference>
<dbReference type="InterPro" id="IPR047112">
    <property type="entry name" value="RecG/Mfd"/>
</dbReference>
<comment type="catalytic activity">
    <reaction evidence="12 15">
        <text>Couples ATP hydrolysis with the unwinding of duplex DNA by translocating in the 3'-5' direction.</text>
        <dbReference type="EC" id="5.6.2.4"/>
    </reaction>
</comment>
<evidence type="ECO:0000259" key="17">
    <source>
        <dbReference type="PROSITE" id="PS51194"/>
    </source>
</evidence>
<dbReference type="AlphaFoldDB" id="A0A1G7ECK1"/>
<reference evidence="19" key="1">
    <citation type="submission" date="2016-10" db="EMBL/GenBank/DDBJ databases">
        <authorList>
            <person name="Varghese N."/>
            <person name="Submissions S."/>
        </authorList>
    </citation>
    <scope>NUCLEOTIDE SEQUENCE [LARGE SCALE GENOMIC DNA]</scope>
    <source>
        <strain evidence="19">DSM 8987</strain>
    </source>
</reference>